<sequence>MTEAEEILTPEPGFVVKTYKTAAQAYEPSGKVFVNICSSATVERPCGATFQAVDDDHLDNKGLSNLRLPLLVGPARHLQDSSGHPAMAVDVIYHPCVVERALHGSHQHPPEHFKDYTVDLALKNVAEEYNLKIERANYQILEKAKYKGPPGETTGRTHSFPITKRPSEKPETPKDEPWKPKIEIIGEMTKKSAKPIMKKGFFDKPNTFGAAAAETLYPNGSAEGIQMDASSLQQTMDQYAKTGNLNTGKGVYRKGTTKDDFKAEPGLGHPSNMKELDKVGKSVESEKKPSESLFKFVGQTEEPAYRLQETASGGRLAYSIIIELPKVQTMRQVSLDVADTELQVRGGGYLLKVTLPQAVDTTAVKAKFKAKRKELEVIVPVKDDLD</sequence>
<reference evidence="6 7" key="1">
    <citation type="journal article" date="2015" name="Genome Biol. Evol.">
        <title>Comparative Genomics of a Bacterivorous Green Alga Reveals Evolutionary Causalities and Consequences of Phago-Mixotrophic Mode of Nutrition.</title>
        <authorList>
            <person name="Burns J.A."/>
            <person name="Paasch A."/>
            <person name="Narechania A."/>
            <person name="Kim E."/>
        </authorList>
    </citation>
    <scope>NUCLEOTIDE SEQUENCE [LARGE SCALE GENOMIC DNA]</scope>
    <source>
        <strain evidence="6 7">PLY_AMNH</strain>
    </source>
</reference>
<evidence type="ECO:0000256" key="3">
    <source>
        <dbReference type="SAM" id="MobiDB-lite"/>
    </source>
</evidence>
<feature type="region of interest" description="Disordered" evidence="3">
    <location>
        <begin position="146"/>
        <end position="178"/>
    </location>
</feature>
<dbReference type="Pfam" id="PF08190">
    <property type="entry name" value="PIH1"/>
    <property type="match status" value="1"/>
</dbReference>
<evidence type="ECO:0000313" key="6">
    <source>
        <dbReference type="EMBL" id="KAK3239192.1"/>
    </source>
</evidence>
<dbReference type="GO" id="GO:0005737">
    <property type="term" value="C:cytoplasm"/>
    <property type="evidence" value="ECO:0007669"/>
    <property type="project" value="TreeGrafter"/>
</dbReference>
<accession>A0AAE0BMF1</accession>
<dbReference type="PANTHER" id="PTHR22997:SF0">
    <property type="entry name" value="PIH1 DOMAIN-CONTAINING PROTEIN 1"/>
    <property type="match status" value="1"/>
</dbReference>
<proteinExistence type="inferred from homology"/>
<dbReference type="Pfam" id="PF18201">
    <property type="entry name" value="PIH1_CS"/>
    <property type="match status" value="1"/>
</dbReference>
<name>A0AAE0BMF1_9CHLO</name>
<dbReference type="InterPro" id="IPR012981">
    <property type="entry name" value="PIH1_N"/>
</dbReference>
<comment type="similarity">
    <text evidence="1">Belongs to the PIH1 family.</text>
</comment>
<feature type="region of interest" description="Disordered" evidence="3">
    <location>
        <begin position="256"/>
        <end position="284"/>
    </location>
</feature>
<dbReference type="EMBL" id="LGRX02033997">
    <property type="protein sequence ID" value="KAK3239192.1"/>
    <property type="molecule type" value="Genomic_DNA"/>
</dbReference>
<protein>
    <recommendedName>
        <fullName evidence="2">PIH1 domain-containing protein 1</fullName>
    </recommendedName>
</protein>
<dbReference type="AlphaFoldDB" id="A0AAE0BMF1"/>
<evidence type="ECO:0000256" key="2">
    <source>
        <dbReference type="ARBA" id="ARBA00040540"/>
    </source>
</evidence>
<dbReference type="PANTHER" id="PTHR22997">
    <property type="entry name" value="PIH1 DOMAIN-CONTAINING PROTEIN 1"/>
    <property type="match status" value="1"/>
</dbReference>
<evidence type="ECO:0000259" key="4">
    <source>
        <dbReference type="Pfam" id="PF08190"/>
    </source>
</evidence>
<gene>
    <name evidence="6" type="ORF">CYMTET_50863</name>
</gene>
<dbReference type="InterPro" id="IPR050734">
    <property type="entry name" value="PIH1/Kintoun_subfamily"/>
</dbReference>
<comment type="caution">
    <text evidence="6">The sequence shown here is derived from an EMBL/GenBank/DDBJ whole genome shotgun (WGS) entry which is preliminary data.</text>
</comment>
<dbReference type="CDD" id="cd00298">
    <property type="entry name" value="ACD_sHsps_p23-like"/>
    <property type="match status" value="1"/>
</dbReference>
<dbReference type="InterPro" id="IPR041442">
    <property type="entry name" value="PIH1D1/2/3_CS-like"/>
</dbReference>
<evidence type="ECO:0000313" key="7">
    <source>
        <dbReference type="Proteomes" id="UP001190700"/>
    </source>
</evidence>
<evidence type="ECO:0000259" key="5">
    <source>
        <dbReference type="Pfam" id="PF18201"/>
    </source>
</evidence>
<organism evidence="6 7">
    <name type="scientific">Cymbomonas tetramitiformis</name>
    <dbReference type="NCBI Taxonomy" id="36881"/>
    <lineage>
        <taxon>Eukaryota</taxon>
        <taxon>Viridiplantae</taxon>
        <taxon>Chlorophyta</taxon>
        <taxon>Pyramimonadophyceae</taxon>
        <taxon>Pyramimonadales</taxon>
        <taxon>Pyramimonadaceae</taxon>
        <taxon>Cymbomonas</taxon>
    </lineage>
</organism>
<evidence type="ECO:0000256" key="1">
    <source>
        <dbReference type="ARBA" id="ARBA00008511"/>
    </source>
</evidence>
<feature type="domain" description="PIH1 N-terminal" evidence="4">
    <location>
        <begin position="6"/>
        <end position="153"/>
    </location>
</feature>
<feature type="compositionally biased region" description="Basic and acidic residues" evidence="3">
    <location>
        <begin position="165"/>
        <end position="178"/>
    </location>
</feature>
<feature type="compositionally biased region" description="Basic and acidic residues" evidence="3">
    <location>
        <begin position="272"/>
        <end position="284"/>
    </location>
</feature>
<feature type="domain" description="PIH1D1/2/3 CS-like" evidence="5">
    <location>
        <begin position="318"/>
        <end position="382"/>
    </location>
</feature>
<keyword evidence="7" id="KW-1185">Reference proteome</keyword>
<dbReference type="Proteomes" id="UP001190700">
    <property type="component" value="Unassembled WGS sequence"/>
</dbReference>